<dbReference type="EMBL" id="CP020557">
    <property type="protein sequence ID" value="ARF70275.1"/>
    <property type="molecule type" value="Genomic_DNA"/>
</dbReference>
<feature type="domain" description="ABC-transporter extension" evidence="4">
    <location>
        <begin position="29"/>
        <end position="68"/>
    </location>
</feature>
<dbReference type="InterPro" id="IPR032781">
    <property type="entry name" value="ABC_tran_Xtn"/>
</dbReference>
<gene>
    <name evidence="5" type="ORF">B7C51_24185</name>
</gene>
<dbReference type="GO" id="GO:0005524">
    <property type="term" value="F:ATP binding"/>
    <property type="evidence" value="ECO:0007669"/>
    <property type="project" value="UniProtKB-KW"/>
</dbReference>
<proteinExistence type="predicted"/>
<evidence type="ECO:0000256" key="3">
    <source>
        <dbReference type="SAM" id="MobiDB-lite"/>
    </source>
</evidence>
<evidence type="ECO:0000259" key="4">
    <source>
        <dbReference type="Pfam" id="PF12848"/>
    </source>
</evidence>
<evidence type="ECO:0000256" key="1">
    <source>
        <dbReference type="ARBA" id="ARBA00022741"/>
    </source>
</evidence>
<dbReference type="AlphaFoldDB" id="A0A1V0UYE8"/>
<evidence type="ECO:0000313" key="5">
    <source>
        <dbReference type="EMBL" id="ARF70275.1"/>
    </source>
</evidence>
<protein>
    <recommendedName>
        <fullName evidence="4">ABC-transporter extension domain-containing protein</fullName>
    </recommendedName>
</protein>
<keyword evidence="2" id="KW-0067">ATP-binding</keyword>
<evidence type="ECO:0000256" key="2">
    <source>
        <dbReference type="ARBA" id="ARBA00022840"/>
    </source>
</evidence>
<sequence length="167" mass="19504">MSWRYNIPLFIIIPSEGDKTLFRKISFRPGNYKTFLSSYEQSKLQIQAAYERQKREIGRLESFIQKKSEPQGQTSKKPSGPKPRFMFHVHANPVHRIIEATNLIVGYFEPLFGPIDLLVKRGEKIAVVGHNGIESILREKRRPRIIAVIQGLRFDYTVLRFIRNIFC</sequence>
<accession>A0A1V0UYE8</accession>
<dbReference type="Pfam" id="PF12848">
    <property type="entry name" value="ABC_tran_Xtn"/>
    <property type="match status" value="1"/>
</dbReference>
<reference evidence="5 6" key="1">
    <citation type="submission" date="2017-03" db="EMBL/GenBank/DDBJ databases">
        <title>Paenibacillus larvae genome sequencing.</title>
        <authorList>
            <person name="Dingman D.W."/>
        </authorList>
    </citation>
    <scope>NUCLEOTIDE SEQUENCE [LARGE SCALE GENOMIC DNA]</scope>
    <source>
        <strain evidence="5 6">SAG 10367</strain>
    </source>
</reference>
<evidence type="ECO:0000313" key="6">
    <source>
        <dbReference type="Proteomes" id="UP000192727"/>
    </source>
</evidence>
<dbReference type="Proteomes" id="UP000192727">
    <property type="component" value="Chromosome"/>
</dbReference>
<keyword evidence="1" id="KW-0547">Nucleotide-binding</keyword>
<name>A0A1V0UYE8_9BACL</name>
<organism evidence="5 6">
    <name type="scientific">Paenibacillus larvae subsp. pulvifaciens</name>
    <dbReference type="NCBI Taxonomy" id="1477"/>
    <lineage>
        <taxon>Bacteria</taxon>
        <taxon>Bacillati</taxon>
        <taxon>Bacillota</taxon>
        <taxon>Bacilli</taxon>
        <taxon>Bacillales</taxon>
        <taxon>Paenibacillaceae</taxon>
        <taxon>Paenibacillus</taxon>
    </lineage>
</organism>
<feature type="region of interest" description="Disordered" evidence="3">
    <location>
        <begin position="62"/>
        <end position="82"/>
    </location>
</feature>